<dbReference type="InterPro" id="IPR049248">
    <property type="entry name" value="DUF6881"/>
</dbReference>
<sequence>MEYIQVFMEYESVDMPLVYFYEVDLSEGRFAHRAMEVFTSRKVHHMKDLYSDVIEKLPIPTLDELNTGVWGEGFYAVLISREDFERVWKTGMYSGSLTSFHLQKDKDRL</sequence>
<comment type="caution">
    <text evidence="2">The sequence shown here is derived from an EMBL/GenBank/DDBJ whole genome shotgun (WGS) entry which is preliminary data.</text>
</comment>
<reference evidence="3" key="1">
    <citation type="journal article" date="2019" name="Int. J. Syst. Evol. Microbiol.">
        <title>The Global Catalogue of Microorganisms (GCM) 10K type strain sequencing project: providing services to taxonomists for standard genome sequencing and annotation.</title>
        <authorList>
            <consortium name="The Broad Institute Genomics Platform"/>
            <consortium name="The Broad Institute Genome Sequencing Center for Infectious Disease"/>
            <person name="Wu L."/>
            <person name="Ma J."/>
        </authorList>
    </citation>
    <scope>NUCLEOTIDE SEQUENCE [LARGE SCALE GENOMIC DNA]</scope>
    <source>
        <strain evidence="3">CCUG 46385</strain>
    </source>
</reference>
<dbReference type="Proteomes" id="UP001595916">
    <property type="component" value="Unassembled WGS sequence"/>
</dbReference>
<evidence type="ECO:0000259" key="1">
    <source>
        <dbReference type="Pfam" id="PF21812"/>
    </source>
</evidence>
<protein>
    <submittedName>
        <fullName evidence="2">DUF6881 domain-containing protein</fullName>
    </submittedName>
</protein>
<accession>A0ABV9QLS3</accession>
<proteinExistence type="predicted"/>
<dbReference type="Pfam" id="PF21812">
    <property type="entry name" value="DUF6881"/>
    <property type="match status" value="1"/>
</dbReference>
<evidence type="ECO:0000313" key="3">
    <source>
        <dbReference type="Proteomes" id="UP001595916"/>
    </source>
</evidence>
<evidence type="ECO:0000313" key="2">
    <source>
        <dbReference type="EMBL" id="MFC4805362.1"/>
    </source>
</evidence>
<feature type="domain" description="DUF6881" evidence="1">
    <location>
        <begin position="2"/>
        <end position="90"/>
    </location>
</feature>
<organism evidence="2 3">
    <name type="scientific">Filifactor villosus</name>
    <dbReference type="NCBI Taxonomy" id="29374"/>
    <lineage>
        <taxon>Bacteria</taxon>
        <taxon>Bacillati</taxon>
        <taxon>Bacillota</taxon>
        <taxon>Clostridia</taxon>
        <taxon>Peptostreptococcales</taxon>
        <taxon>Filifactoraceae</taxon>
        <taxon>Filifactor</taxon>
    </lineage>
</organism>
<keyword evidence="3" id="KW-1185">Reference proteome</keyword>
<dbReference type="EMBL" id="JBHSHL010000045">
    <property type="protein sequence ID" value="MFC4805362.1"/>
    <property type="molecule type" value="Genomic_DNA"/>
</dbReference>
<dbReference type="RefSeq" id="WP_379788921.1">
    <property type="nucleotide sequence ID" value="NZ_JBHSHL010000045.1"/>
</dbReference>
<name>A0ABV9QLS3_9FIRM</name>
<gene>
    <name evidence="2" type="ORF">ACFO4R_09735</name>
</gene>